<dbReference type="InterPro" id="IPR014710">
    <property type="entry name" value="RmlC-like_jellyroll"/>
</dbReference>
<keyword evidence="4" id="KW-1185">Reference proteome</keyword>
<dbReference type="Proteomes" id="UP000317046">
    <property type="component" value="Unassembled WGS sequence"/>
</dbReference>
<name>A0A4Y3KXM2_9CELL</name>
<protein>
    <recommendedName>
        <fullName evidence="5">Cupin 2 conserved barrel domain-containing protein</fullName>
    </recommendedName>
</protein>
<dbReference type="RefSeq" id="WP_141372321.1">
    <property type="nucleotide sequence ID" value="NZ_BJLR01000018.1"/>
</dbReference>
<sequence length="167" mass="17019">MKRTRLTLGVPLALAVLATGAYLASAGSTAVATPPAPSPSAPSSANTVSGVLVGSEEGPEKVSQDGVELKTKTETTVTTFELTYPVGSYSGWHSHPGIVVAVVKEGAVERRTGCGAGEVFGEGQAFTETGPHHVSNAGEVDAVLSITRIYPTASTIGRIDEPAPRCS</sequence>
<feature type="region of interest" description="Disordered" evidence="1">
    <location>
        <begin position="29"/>
        <end position="66"/>
    </location>
</feature>
<evidence type="ECO:0000256" key="2">
    <source>
        <dbReference type="SAM" id="SignalP"/>
    </source>
</evidence>
<dbReference type="EMBL" id="BJLR01000018">
    <property type="protein sequence ID" value="GEA88166.1"/>
    <property type="molecule type" value="Genomic_DNA"/>
</dbReference>
<dbReference type="Gene3D" id="2.60.120.10">
    <property type="entry name" value="Jelly Rolls"/>
    <property type="match status" value="1"/>
</dbReference>
<gene>
    <name evidence="3" type="ORF">CCE01nite_21150</name>
</gene>
<keyword evidence="2" id="KW-0732">Signal</keyword>
<evidence type="ECO:0000313" key="4">
    <source>
        <dbReference type="Proteomes" id="UP000317046"/>
    </source>
</evidence>
<dbReference type="InterPro" id="IPR011051">
    <property type="entry name" value="RmlC_Cupin_sf"/>
</dbReference>
<organism evidence="3 4">
    <name type="scientific">Cellulomonas cellasea</name>
    <dbReference type="NCBI Taxonomy" id="43670"/>
    <lineage>
        <taxon>Bacteria</taxon>
        <taxon>Bacillati</taxon>
        <taxon>Actinomycetota</taxon>
        <taxon>Actinomycetes</taxon>
        <taxon>Micrococcales</taxon>
        <taxon>Cellulomonadaceae</taxon>
        <taxon>Cellulomonas</taxon>
    </lineage>
</organism>
<evidence type="ECO:0000313" key="3">
    <source>
        <dbReference type="EMBL" id="GEA88166.1"/>
    </source>
</evidence>
<evidence type="ECO:0000256" key="1">
    <source>
        <dbReference type="SAM" id="MobiDB-lite"/>
    </source>
</evidence>
<feature type="signal peptide" evidence="2">
    <location>
        <begin position="1"/>
        <end position="26"/>
    </location>
</feature>
<dbReference type="SUPFAM" id="SSF51182">
    <property type="entry name" value="RmlC-like cupins"/>
    <property type="match status" value="1"/>
</dbReference>
<proteinExistence type="predicted"/>
<accession>A0A4Y3KXM2</accession>
<comment type="caution">
    <text evidence="3">The sequence shown here is derived from an EMBL/GenBank/DDBJ whole genome shotgun (WGS) entry which is preliminary data.</text>
</comment>
<dbReference type="AlphaFoldDB" id="A0A4Y3KXM2"/>
<feature type="chain" id="PRO_5038990723" description="Cupin 2 conserved barrel domain-containing protein" evidence="2">
    <location>
        <begin position="27"/>
        <end position="167"/>
    </location>
</feature>
<reference evidence="3" key="1">
    <citation type="submission" date="2019-06" db="EMBL/GenBank/DDBJ databases">
        <title>Whole genome shotgun sequence of Cellulomonas cellasea NBRC 3753.</title>
        <authorList>
            <person name="Hosoyama A."/>
            <person name="Uohara A."/>
            <person name="Ohji S."/>
            <person name="Ichikawa N."/>
        </authorList>
    </citation>
    <scope>NUCLEOTIDE SEQUENCE [LARGE SCALE GENOMIC DNA]</scope>
    <source>
        <strain evidence="3">NBRC 3753</strain>
    </source>
</reference>
<evidence type="ECO:0008006" key="5">
    <source>
        <dbReference type="Google" id="ProtNLM"/>
    </source>
</evidence>